<dbReference type="NCBIfam" id="TIGR02532">
    <property type="entry name" value="IV_pilin_GFxxxE"/>
    <property type="match status" value="1"/>
</dbReference>
<keyword evidence="1" id="KW-0812">Transmembrane</keyword>
<keyword evidence="3" id="KW-1185">Reference proteome</keyword>
<proteinExistence type="predicted"/>
<evidence type="ECO:0000256" key="1">
    <source>
        <dbReference type="SAM" id="Phobius"/>
    </source>
</evidence>
<accession>A0A240UNP8</accession>
<evidence type="ECO:0000313" key="2">
    <source>
        <dbReference type="EMBL" id="ART63114.1"/>
    </source>
</evidence>
<dbReference type="AlphaFoldDB" id="A0A240UNP8"/>
<reference evidence="2 3" key="1">
    <citation type="submission" date="2017-05" db="EMBL/GenBank/DDBJ databases">
        <authorList>
            <person name="Song R."/>
            <person name="Chenine A.L."/>
            <person name="Ruprecht R.M."/>
        </authorList>
    </citation>
    <scope>NUCLEOTIDE SEQUENCE [LARGE SCALE GENOMIC DNA]</scope>
    <source>
        <strain evidence="2">SW32</strain>
    </source>
</reference>
<name>A0A240UNP8_9GAMM</name>
<dbReference type="InterPro" id="IPR012902">
    <property type="entry name" value="N_methyl_site"/>
</dbReference>
<dbReference type="EMBL" id="CP021358">
    <property type="protein sequence ID" value="ART63114.1"/>
    <property type="molecule type" value="Genomic_DNA"/>
</dbReference>
<dbReference type="Proteomes" id="UP000194457">
    <property type="component" value="Chromosome"/>
</dbReference>
<keyword evidence="1" id="KW-0472">Membrane</keyword>
<feature type="transmembrane region" description="Helical" evidence="1">
    <location>
        <begin position="21"/>
        <end position="44"/>
    </location>
</feature>
<gene>
    <name evidence="2" type="ORF">B9H00_08640</name>
</gene>
<dbReference type="KEGG" id="kma:B9H00_08640"/>
<organism evidence="2 3">
    <name type="scientific">Kushneria marisflavi</name>
    <dbReference type="NCBI Taxonomy" id="157779"/>
    <lineage>
        <taxon>Bacteria</taxon>
        <taxon>Pseudomonadati</taxon>
        <taxon>Pseudomonadota</taxon>
        <taxon>Gammaproteobacteria</taxon>
        <taxon>Oceanospirillales</taxon>
        <taxon>Halomonadaceae</taxon>
        <taxon>Kushneria</taxon>
    </lineage>
</organism>
<evidence type="ECO:0000313" key="3">
    <source>
        <dbReference type="Proteomes" id="UP000194457"/>
    </source>
</evidence>
<sequence length="108" mass="11561">MAPRLSRANSAGSGRHEQGLTLLEMMIALCIGSWVILAATGLYLSVTRATLFQQDLNTDQQGLQYVQQFLSDRLLQADAINPGSTSTRLALEYKGAAGSQGQDIDCTG</sequence>
<protein>
    <submittedName>
        <fullName evidence="2">Uncharacterized protein</fullName>
    </submittedName>
</protein>
<keyword evidence="1" id="KW-1133">Transmembrane helix</keyword>